<accession>A0AAN4ZX88</accession>
<dbReference type="InterPro" id="IPR046357">
    <property type="entry name" value="PPIase_dom_sf"/>
</dbReference>
<dbReference type="SUPFAM" id="SSF54534">
    <property type="entry name" value="FKBP-like"/>
    <property type="match status" value="1"/>
</dbReference>
<proteinExistence type="inferred from homology"/>
<evidence type="ECO:0000259" key="11">
    <source>
        <dbReference type="PROSITE" id="PS50198"/>
    </source>
</evidence>
<dbReference type="Gene3D" id="1.10.8.1040">
    <property type="match status" value="1"/>
</dbReference>
<evidence type="ECO:0000256" key="2">
    <source>
        <dbReference type="ARBA" id="ARBA00007656"/>
    </source>
</evidence>
<evidence type="ECO:0000313" key="13">
    <source>
        <dbReference type="Proteomes" id="UP000634647"/>
    </source>
</evidence>
<feature type="chain" id="PRO_5042960247" description="Parvulin-like PPIase" evidence="10">
    <location>
        <begin position="19"/>
        <end position="301"/>
    </location>
</feature>
<dbReference type="PANTHER" id="PTHR47245:SF2">
    <property type="entry name" value="PEPTIDYL-PROLYL CIS-TRANS ISOMERASE HP_0175-RELATED"/>
    <property type="match status" value="1"/>
</dbReference>
<evidence type="ECO:0000256" key="7">
    <source>
        <dbReference type="ARBA" id="ARBA00031484"/>
    </source>
</evidence>
<evidence type="ECO:0000256" key="3">
    <source>
        <dbReference type="ARBA" id="ARBA00013194"/>
    </source>
</evidence>
<dbReference type="InterPro" id="IPR023058">
    <property type="entry name" value="PPIase_PpiC_CS"/>
</dbReference>
<keyword evidence="8 12" id="KW-0413">Isomerase</keyword>
<dbReference type="RefSeq" id="WP_244520964.1">
    <property type="nucleotide sequence ID" value="NZ_BNAB01000001.1"/>
</dbReference>
<dbReference type="InterPro" id="IPR027304">
    <property type="entry name" value="Trigger_fact/SurA_dom_sf"/>
</dbReference>
<dbReference type="Pfam" id="PF13616">
    <property type="entry name" value="Rotamase_3"/>
    <property type="match status" value="1"/>
</dbReference>
<feature type="compositionally biased region" description="Low complexity" evidence="9">
    <location>
        <begin position="22"/>
        <end position="34"/>
    </location>
</feature>
<evidence type="ECO:0000256" key="8">
    <source>
        <dbReference type="PROSITE-ProRule" id="PRU00278"/>
    </source>
</evidence>
<evidence type="ECO:0000256" key="9">
    <source>
        <dbReference type="SAM" id="MobiDB-lite"/>
    </source>
</evidence>
<name>A0AAN4ZX88_9RHOB</name>
<feature type="compositionally biased region" description="Basic and acidic residues" evidence="9">
    <location>
        <begin position="35"/>
        <end position="44"/>
    </location>
</feature>
<keyword evidence="5 8" id="KW-0697">Rotamase</keyword>
<feature type="signal peptide" evidence="10">
    <location>
        <begin position="1"/>
        <end position="18"/>
    </location>
</feature>
<dbReference type="Proteomes" id="UP000634647">
    <property type="component" value="Unassembled WGS sequence"/>
</dbReference>
<evidence type="ECO:0000313" key="12">
    <source>
        <dbReference type="EMBL" id="GHD98432.1"/>
    </source>
</evidence>
<comment type="catalytic activity">
    <reaction evidence="1">
        <text>[protein]-peptidylproline (omega=180) = [protein]-peptidylproline (omega=0)</text>
        <dbReference type="Rhea" id="RHEA:16237"/>
        <dbReference type="Rhea" id="RHEA-COMP:10747"/>
        <dbReference type="Rhea" id="RHEA-COMP:10748"/>
        <dbReference type="ChEBI" id="CHEBI:83833"/>
        <dbReference type="ChEBI" id="CHEBI:83834"/>
        <dbReference type="EC" id="5.2.1.8"/>
    </reaction>
</comment>
<dbReference type="EC" id="5.2.1.8" evidence="3"/>
<dbReference type="GO" id="GO:0003755">
    <property type="term" value="F:peptidyl-prolyl cis-trans isomerase activity"/>
    <property type="evidence" value="ECO:0007669"/>
    <property type="project" value="UniProtKB-KW"/>
</dbReference>
<reference evidence="12" key="2">
    <citation type="submission" date="2023-06" db="EMBL/GenBank/DDBJ databases">
        <authorList>
            <person name="Sun Q."/>
            <person name="Zhou Y."/>
        </authorList>
    </citation>
    <scope>NUCLEOTIDE SEQUENCE</scope>
    <source>
        <strain evidence="12">CGMCC 1.10859</strain>
    </source>
</reference>
<feature type="domain" description="PpiC" evidence="11">
    <location>
        <begin position="155"/>
        <end position="244"/>
    </location>
</feature>
<feature type="region of interest" description="Disordered" evidence="9">
    <location>
        <begin position="22"/>
        <end position="44"/>
    </location>
</feature>
<reference evidence="12" key="1">
    <citation type="journal article" date="2014" name="Int. J. Syst. Evol. Microbiol.">
        <title>Complete genome sequence of Corynebacterium casei LMG S-19264T (=DSM 44701T), isolated from a smear-ripened cheese.</title>
        <authorList>
            <consortium name="US DOE Joint Genome Institute (JGI-PGF)"/>
            <person name="Walter F."/>
            <person name="Albersmeier A."/>
            <person name="Kalinowski J."/>
            <person name="Ruckert C."/>
        </authorList>
    </citation>
    <scope>NUCLEOTIDE SEQUENCE</scope>
    <source>
        <strain evidence="12">CGMCC 1.10859</strain>
    </source>
</reference>
<organism evidence="12 13">
    <name type="scientific">Allgaiera indica</name>
    <dbReference type="NCBI Taxonomy" id="765699"/>
    <lineage>
        <taxon>Bacteria</taxon>
        <taxon>Pseudomonadati</taxon>
        <taxon>Pseudomonadota</taxon>
        <taxon>Alphaproteobacteria</taxon>
        <taxon>Rhodobacterales</taxon>
        <taxon>Paracoccaceae</taxon>
        <taxon>Allgaiera</taxon>
    </lineage>
</organism>
<dbReference type="PROSITE" id="PS01096">
    <property type="entry name" value="PPIC_PPIASE_1"/>
    <property type="match status" value="1"/>
</dbReference>
<dbReference type="InterPro" id="IPR050245">
    <property type="entry name" value="PrsA_foldase"/>
</dbReference>
<evidence type="ECO:0000256" key="10">
    <source>
        <dbReference type="SAM" id="SignalP"/>
    </source>
</evidence>
<dbReference type="PANTHER" id="PTHR47245">
    <property type="entry name" value="PEPTIDYLPROLYL ISOMERASE"/>
    <property type="match status" value="1"/>
</dbReference>
<protein>
    <recommendedName>
        <fullName evidence="4">Parvulin-like PPIase</fullName>
        <ecNumber evidence="3">5.2.1.8</ecNumber>
    </recommendedName>
    <alternativeName>
        <fullName evidence="6">Peptidyl-prolyl cis-trans isomerase plp</fullName>
    </alternativeName>
    <alternativeName>
        <fullName evidence="7">Rotamase plp</fullName>
    </alternativeName>
</protein>
<evidence type="ECO:0000256" key="5">
    <source>
        <dbReference type="ARBA" id="ARBA00023110"/>
    </source>
</evidence>
<comment type="similarity">
    <text evidence="2">Belongs to the PpiC/parvulin rotamase family.</text>
</comment>
<gene>
    <name evidence="12" type="primary">surA</name>
    <name evidence="12" type="ORF">GCM10008024_01920</name>
</gene>
<keyword evidence="10" id="KW-0732">Signal</keyword>
<dbReference type="SUPFAM" id="SSF109998">
    <property type="entry name" value="Triger factor/SurA peptide-binding domain-like"/>
    <property type="match status" value="1"/>
</dbReference>
<dbReference type="Gene3D" id="3.10.50.40">
    <property type="match status" value="1"/>
</dbReference>
<evidence type="ECO:0000256" key="1">
    <source>
        <dbReference type="ARBA" id="ARBA00000971"/>
    </source>
</evidence>
<evidence type="ECO:0000256" key="6">
    <source>
        <dbReference type="ARBA" id="ARBA00030642"/>
    </source>
</evidence>
<dbReference type="EMBL" id="BNAB01000001">
    <property type="protein sequence ID" value="GHD98432.1"/>
    <property type="molecule type" value="Genomic_DNA"/>
</dbReference>
<dbReference type="InterPro" id="IPR000297">
    <property type="entry name" value="PPIase_PpiC"/>
</dbReference>
<sequence length="301" mass="32144">MWLSATLAAALAAGPALAETAAKPAATADTSASDTKADSKPAETRKVAADTVVASVNGTDITLGDMIALRSQLPAQYQQLPDEVLFKGILDQLVQQTLLQQSMKGKLTKRDKLALANSERAFVASLALRQAEKAAVTPEALKAAYDAKYAHFTPATEYHAAHILVKSEKLAKEIKAKLEKGADFATLAKKYSTDGSAQNGGDLGWFQPDQMVKPFAEAVEKAKVGTIVGPVKTQFGWHVIKVEGSRPTKKPTLAQETPELSQELAKKAVTERLAKLKDGAKVTEDIKGIDPSVLKNQTLLQ</sequence>
<evidence type="ECO:0000256" key="4">
    <source>
        <dbReference type="ARBA" id="ARBA00018370"/>
    </source>
</evidence>
<comment type="caution">
    <text evidence="12">The sequence shown here is derived from an EMBL/GenBank/DDBJ whole genome shotgun (WGS) entry which is preliminary data.</text>
</comment>
<dbReference type="PROSITE" id="PS50198">
    <property type="entry name" value="PPIC_PPIASE_2"/>
    <property type="match status" value="1"/>
</dbReference>
<dbReference type="AlphaFoldDB" id="A0AAN4ZX88"/>